<reference evidence="1 2" key="1">
    <citation type="submission" date="2021-11" db="EMBL/GenBank/DDBJ databases">
        <authorList>
            <person name="Liang Q."/>
            <person name="Mou H."/>
            <person name="Liu Z."/>
        </authorList>
    </citation>
    <scope>NUCLEOTIDE SEQUENCE [LARGE SCALE GENOMIC DNA]</scope>
    <source>
        <strain evidence="1 2">CHU3</strain>
    </source>
</reference>
<organism evidence="1 2">
    <name type="scientific">Roseateles oligotrophus</name>
    <dbReference type="NCBI Taxonomy" id="1769250"/>
    <lineage>
        <taxon>Bacteria</taxon>
        <taxon>Pseudomonadati</taxon>
        <taxon>Pseudomonadota</taxon>
        <taxon>Betaproteobacteria</taxon>
        <taxon>Burkholderiales</taxon>
        <taxon>Sphaerotilaceae</taxon>
        <taxon>Roseateles</taxon>
    </lineage>
</organism>
<accession>A0ABT2Y9K8</accession>
<dbReference type="Proteomes" id="UP001209701">
    <property type="component" value="Unassembled WGS sequence"/>
</dbReference>
<comment type="caution">
    <text evidence="1">The sequence shown here is derived from an EMBL/GenBank/DDBJ whole genome shotgun (WGS) entry which is preliminary data.</text>
</comment>
<sequence>MKVLTKLANSPRRAWFCVLHRKTCGAMASQGTRQSVNIYTLLTTGDNWEFQGPDGTVSVKVQQRMRSNGGDTCCTAGLCHMGIVLQPSFLVYVSRSGGCSLRP</sequence>
<gene>
    <name evidence="1" type="ORF">LNV07_02515</name>
</gene>
<proteinExistence type="predicted"/>
<dbReference type="Gene3D" id="3.40.190.10">
    <property type="entry name" value="Periplasmic binding protein-like II"/>
    <property type="match status" value="1"/>
</dbReference>
<keyword evidence="2" id="KW-1185">Reference proteome</keyword>
<protein>
    <submittedName>
        <fullName evidence="1">Uncharacterized protein</fullName>
    </submittedName>
</protein>
<evidence type="ECO:0000313" key="1">
    <source>
        <dbReference type="EMBL" id="MCV2366968.1"/>
    </source>
</evidence>
<evidence type="ECO:0000313" key="2">
    <source>
        <dbReference type="Proteomes" id="UP001209701"/>
    </source>
</evidence>
<name>A0ABT2Y9K8_9BURK</name>
<dbReference type="EMBL" id="JAJIRN010000001">
    <property type="protein sequence ID" value="MCV2366968.1"/>
    <property type="molecule type" value="Genomic_DNA"/>
</dbReference>
<dbReference type="RefSeq" id="WP_263569764.1">
    <property type="nucleotide sequence ID" value="NZ_JAJIRN010000001.1"/>
</dbReference>